<protein>
    <submittedName>
        <fullName evidence="2">Uncharacterized protein</fullName>
    </submittedName>
</protein>
<feature type="transmembrane region" description="Helical" evidence="1">
    <location>
        <begin position="83"/>
        <end position="100"/>
    </location>
</feature>
<feature type="transmembrane region" description="Helical" evidence="1">
    <location>
        <begin position="172"/>
        <end position="193"/>
    </location>
</feature>
<feature type="transmembrane region" description="Helical" evidence="1">
    <location>
        <begin position="46"/>
        <end position="71"/>
    </location>
</feature>
<reference evidence="2" key="1">
    <citation type="submission" date="2022-05" db="EMBL/GenBank/DDBJ databases">
        <authorList>
            <person name="Jo J.-H."/>
            <person name="Im W.-T."/>
        </authorList>
    </citation>
    <scope>NUCLEOTIDE SEQUENCE</scope>
    <source>
        <strain evidence="2">SE158</strain>
    </source>
</reference>
<sequence length="199" mass="22380">MSAIEWLLNLFTLLLGFILVEVLSGLMRTLRARLPSGPGVKADIHIGWLTPMLGAYIMLNVLLMWGTLWVYSPMIPVGYDTMTLGLILCSFYYFAASMIFPDKPRDWPDVDAWFWLHRRQVLGCILAANIPVMLPDYLVWKATASEMAVNSVVVVLQLGSLLLAIFARKHAVVLAALGLLIAIHLSFIPLEYLHRQGIW</sequence>
<keyword evidence="3" id="KW-1185">Reference proteome</keyword>
<feature type="transmembrane region" description="Helical" evidence="1">
    <location>
        <begin position="120"/>
        <end position="140"/>
    </location>
</feature>
<keyword evidence="1" id="KW-1133">Transmembrane helix</keyword>
<evidence type="ECO:0000313" key="2">
    <source>
        <dbReference type="EMBL" id="MCL6683533.1"/>
    </source>
</evidence>
<evidence type="ECO:0000256" key="1">
    <source>
        <dbReference type="SAM" id="Phobius"/>
    </source>
</evidence>
<dbReference type="Proteomes" id="UP001165363">
    <property type="component" value="Unassembled WGS sequence"/>
</dbReference>
<dbReference type="RefSeq" id="WP_249847522.1">
    <property type="nucleotide sequence ID" value="NZ_JAMGBD010000001.1"/>
</dbReference>
<keyword evidence="1" id="KW-0812">Transmembrane</keyword>
<feature type="transmembrane region" description="Helical" evidence="1">
    <location>
        <begin position="7"/>
        <end position="26"/>
    </location>
</feature>
<name>A0ABT0RLU4_9SPHN</name>
<proteinExistence type="predicted"/>
<feature type="transmembrane region" description="Helical" evidence="1">
    <location>
        <begin position="147"/>
        <end position="166"/>
    </location>
</feature>
<organism evidence="2 3">
    <name type="scientific">Sphingomonas alba</name>
    <dbReference type="NCBI Taxonomy" id="2908208"/>
    <lineage>
        <taxon>Bacteria</taxon>
        <taxon>Pseudomonadati</taxon>
        <taxon>Pseudomonadota</taxon>
        <taxon>Alphaproteobacteria</taxon>
        <taxon>Sphingomonadales</taxon>
        <taxon>Sphingomonadaceae</taxon>
        <taxon>Sphingomonas</taxon>
    </lineage>
</organism>
<comment type="caution">
    <text evidence="2">The sequence shown here is derived from an EMBL/GenBank/DDBJ whole genome shotgun (WGS) entry which is preliminary data.</text>
</comment>
<keyword evidence="1" id="KW-0472">Membrane</keyword>
<gene>
    <name evidence="2" type="ORF">LZ536_06405</name>
</gene>
<accession>A0ABT0RLU4</accession>
<dbReference type="EMBL" id="JAMGBD010000001">
    <property type="protein sequence ID" value="MCL6683533.1"/>
    <property type="molecule type" value="Genomic_DNA"/>
</dbReference>
<evidence type="ECO:0000313" key="3">
    <source>
        <dbReference type="Proteomes" id="UP001165363"/>
    </source>
</evidence>